<dbReference type="AlphaFoldDB" id="A0AAP0GQG5"/>
<dbReference type="FunFam" id="1.10.510.10:FF:000653">
    <property type="entry name" value="Non-specific serine/threonine protein kinase"/>
    <property type="match status" value="1"/>
</dbReference>
<dbReference type="PANTHER" id="PTHR43895:SF33">
    <property type="entry name" value="PROTEIN KINASE DOMAIN-CONTAINING PROTEIN"/>
    <property type="match status" value="1"/>
</dbReference>
<keyword evidence="7" id="KW-0418">Kinase</keyword>
<dbReference type="InterPro" id="IPR018451">
    <property type="entry name" value="NAF/FISL_domain"/>
</dbReference>
<keyword evidence="4 13" id="KW-0723">Serine/threonine-protein kinase</keyword>
<dbReference type="CDD" id="cd12195">
    <property type="entry name" value="CIPK_C"/>
    <property type="match status" value="1"/>
</dbReference>
<dbReference type="PROSITE" id="PS00107">
    <property type="entry name" value="PROTEIN_KINASE_ATP"/>
    <property type="match status" value="1"/>
</dbReference>
<evidence type="ECO:0000256" key="6">
    <source>
        <dbReference type="ARBA" id="ARBA00022741"/>
    </source>
</evidence>
<dbReference type="PROSITE" id="PS50816">
    <property type="entry name" value="NAF"/>
    <property type="match status" value="1"/>
</dbReference>
<evidence type="ECO:0000259" key="15">
    <source>
        <dbReference type="PROSITE" id="PS50816"/>
    </source>
</evidence>
<dbReference type="InterPro" id="IPR004041">
    <property type="entry name" value="NAF_dom"/>
</dbReference>
<dbReference type="Proteomes" id="UP001408789">
    <property type="component" value="Unassembled WGS sequence"/>
</dbReference>
<dbReference type="PANTHER" id="PTHR43895">
    <property type="entry name" value="CALCIUM/CALMODULIN-DEPENDENT PROTEIN KINASE KINASE-RELATED"/>
    <property type="match status" value="1"/>
</dbReference>
<evidence type="ECO:0000256" key="8">
    <source>
        <dbReference type="ARBA" id="ARBA00022840"/>
    </source>
</evidence>
<keyword evidence="17" id="KW-1185">Reference proteome</keyword>
<dbReference type="FunFam" id="3.30.200.20:FF:000042">
    <property type="entry name" value="Aurora kinase A"/>
    <property type="match status" value="1"/>
</dbReference>
<sequence length="417" mass="46497">MAARTSSINRTSSDGGTIIHNKYQLTRLLGRGSFAKVYHGRSLLDDSSVAVKVIEKPSIADPTMEPLLVREVAAMRRLNHPNILKLHELLATKTKIYLVMELAAGGELFTELARRGRMKESTARRFFQQIVSTLNFCHQNGVAHRDLKPQNLLLDENGNLKISDFGLSALPESQKDGLLHTACGTPAYTAPEIVRRRGYDGSKADAWSCGVILFMFLAGYLPFDDSNLANMYRKIHQRELAFPDWIPKQPRIIIQKLLDPNPRSRMSIETLMSLPWFRKSLKPDDLPLEDSSMIKYDTTTMNAFDLISMSSGLDLSGIFEEKIVRRFTTAAATVDEIEKRAAEVGGRLGYRSKRMMKDGENVVGLVKGRVVVAAKVLEVAVGLLLVEMTVVGGGELSEPDWEEMRVGFQDVVVDSNL</sequence>
<gene>
    <name evidence="16" type="ORF">SSX86_021897</name>
</gene>
<evidence type="ECO:0000256" key="4">
    <source>
        <dbReference type="ARBA" id="ARBA00022527"/>
    </source>
</evidence>
<dbReference type="EMBL" id="JBCNJP010000021">
    <property type="protein sequence ID" value="KAK9059278.1"/>
    <property type="molecule type" value="Genomic_DNA"/>
</dbReference>
<evidence type="ECO:0000256" key="5">
    <source>
        <dbReference type="ARBA" id="ARBA00022679"/>
    </source>
</evidence>
<comment type="catalytic activity">
    <reaction evidence="10">
        <text>L-threonyl-[protein] + ATP = O-phospho-L-threonyl-[protein] + ADP + H(+)</text>
        <dbReference type="Rhea" id="RHEA:46608"/>
        <dbReference type="Rhea" id="RHEA-COMP:11060"/>
        <dbReference type="Rhea" id="RHEA-COMP:11605"/>
        <dbReference type="ChEBI" id="CHEBI:15378"/>
        <dbReference type="ChEBI" id="CHEBI:30013"/>
        <dbReference type="ChEBI" id="CHEBI:30616"/>
        <dbReference type="ChEBI" id="CHEBI:61977"/>
        <dbReference type="ChEBI" id="CHEBI:456216"/>
        <dbReference type="EC" id="2.7.11.1"/>
    </reaction>
</comment>
<evidence type="ECO:0000313" key="17">
    <source>
        <dbReference type="Proteomes" id="UP001408789"/>
    </source>
</evidence>
<keyword evidence="6 12" id="KW-0547">Nucleotide-binding</keyword>
<evidence type="ECO:0000256" key="10">
    <source>
        <dbReference type="ARBA" id="ARBA00047899"/>
    </source>
</evidence>
<evidence type="ECO:0000259" key="14">
    <source>
        <dbReference type="PROSITE" id="PS50011"/>
    </source>
</evidence>
<dbReference type="InterPro" id="IPR000719">
    <property type="entry name" value="Prot_kinase_dom"/>
</dbReference>
<organism evidence="16 17">
    <name type="scientific">Deinandra increscens subsp. villosa</name>
    <dbReference type="NCBI Taxonomy" id="3103831"/>
    <lineage>
        <taxon>Eukaryota</taxon>
        <taxon>Viridiplantae</taxon>
        <taxon>Streptophyta</taxon>
        <taxon>Embryophyta</taxon>
        <taxon>Tracheophyta</taxon>
        <taxon>Spermatophyta</taxon>
        <taxon>Magnoliopsida</taxon>
        <taxon>eudicotyledons</taxon>
        <taxon>Gunneridae</taxon>
        <taxon>Pentapetalae</taxon>
        <taxon>asterids</taxon>
        <taxon>campanulids</taxon>
        <taxon>Asterales</taxon>
        <taxon>Asteraceae</taxon>
        <taxon>Asteroideae</taxon>
        <taxon>Heliantheae alliance</taxon>
        <taxon>Madieae</taxon>
        <taxon>Madiinae</taxon>
        <taxon>Deinandra</taxon>
    </lineage>
</organism>
<dbReference type="Pfam" id="PF00069">
    <property type="entry name" value="Pkinase"/>
    <property type="match status" value="1"/>
</dbReference>
<evidence type="ECO:0000256" key="12">
    <source>
        <dbReference type="PROSITE-ProRule" id="PRU10141"/>
    </source>
</evidence>
<dbReference type="InterPro" id="IPR011009">
    <property type="entry name" value="Kinase-like_dom_sf"/>
</dbReference>
<dbReference type="Gene3D" id="3.30.200.20">
    <property type="entry name" value="Phosphorylase Kinase, domain 1"/>
    <property type="match status" value="1"/>
</dbReference>
<evidence type="ECO:0000256" key="2">
    <source>
        <dbReference type="ARBA" id="ARBA00006234"/>
    </source>
</evidence>
<keyword evidence="8 12" id="KW-0067">ATP-binding</keyword>
<comment type="catalytic activity">
    <reaction evidence="11">
        <text>L-seryl-[protein] + ATP = O-phospho-L-seryl-[protein] + ADP + H(+)</text>
        <dbReference type="Rhea" id="RHEA:17989"/>
        <dbReference type="Rhea" id="RHEA-COMP:9863"/>
        <dbReference type="Rhea" id="RHEA-COMP:11604"/>
        <dbReference type="ChEBI" id="CHEBI:15378"/>
        <dbReference type="ChEBI" id="CHEBI:29999"/>
        <dbReference type="ChEBI" id="CHEBI:30616"/>
        <dbReference type="ChEBI" id="CHEBI:83421"/>
        <dbReference type="ChEBI" id="CHEBI:456216"/>
        <dbReference type="EC" id="2.7.11.1"/>
    </reaction>
</comment>
<dbReference type="InterPro" id="IPR008271">
    <property type="entry name" value="Ser/Thr_kinase_AS"/>
</dbReference>
<evidence type="ECO:0000256" key="11">
    <source>
        <dbReference type="ARBA" id="ARBA00048679"/>
    </source>
</evidence>
<dbReference type="Gene3D" id="1.10.510.10">
    <property type="entry name" value="Transferase(Phosphotransferase) domain 1"/>
    <property type="match status" value="1"/>
</dbReference>
<dbReference type="EC" id="2.7.11.1" evidence="3"/>
<keyword evidence="9" id="KW-0464">Manganese</keyword>
<feature type="binding site" evidence="12">
    <location>
        <position position="52"/>
    </location>
    <ligand>
        <name>ATP</name>
        <dbReference type="ChEBI" id="CHEBI:30616"/>
    </ligand>
</feature>
<evidence type="ECO:0000256" key="7">
    <source>
        <dbReference type="ARBA" id="ARBA00022777"/>
    </source>
</evidence>
<dbReference type="GO" id="GO:0004674">
    <property type="term" value="F:protein serine/threonine kinase activity"/>
    <property type="evidence" value="ECO:0007669"/>
    <property type="project" value="UniProtKB-KW"/>
</dbReference>
<accession>A0AAP0GQG5</accession>
<evidence type="ECO:0000256" key="13">
    <source>
        <dbReference type="RuleBase" id="RU000304"/>
    </source>
</evidence>
<comment type="cofactor">
    <cofactor evidence="1">
        <name>Mn(2+)</name>
        <dbReference type="ChEBI" id="CHEBI:29035"/>
    </cofactor>
</comment>
<dbReference type="GO" id="GO:0005524">
    <property type="term" value="F:ATP binding"/>
    <property type="evidence" value="ECO:0007669"/>
    <property type="project" value="UniProtKB-UniRule"/>
</dbReference>
<dbReference type="Pfam" id="PF03822">
    <property type="entry name" value="NAF"/>
    <property type="match status" value="1"/>
</dbReference>
<comment type="caution">
    <text evidence="16">The sequence shown here is derived from an EMBL/GenBank/DDBJ whole genome shotgun (WGS) entry which is preliminary data.</text>
</comment>
<keyword evidence="5" id="KW-0808">Transferase</keyword>
<dbReference type="InterPro" id="IPR017441">
    <property type="entry name" value="Protein_kinase_ATP_BS"/>
</dbReference>
<proteinExistence type="inferred from homology"/>
<dbReference type="GO" id="GO:0007165">
    <property type="term" value="P:signal transduction"/>
    <property type="evidence" value="ECO:0007669"/>
    <property type="project" value="InterPro"/>
</dbReference>
<feature type="domain" description="NAF" evidence="15">
    <location>
        <begin position="296"/>
        <end position="320"/>
    </location>
</feature>
<evidence type="ECO:0000256" key="3">
    <source>
        <dbReference type="ARBA" id="ARBA00012513"/>
    </source>
</evidence>
<comment type="similarity">
    <text evidence="2">Belongs to the protein kinase superfamily. CAMK Ser/Thr protein kinase family. SNF1 subfamily.</text>
</comment>
<evidence type="ECO:0000256" key="1">
    <source>
        <dbReference type="ARBA" id="ARBA00001936"/>
    </source>
</evidence>
<reference evidence="16 17" key="1">
    <citation type="submission" date="2024-04" db="EMBL/GenBank/DDBJ databases">
        <title>The reference genome of an endangered Asteraceae, Deinandra increscens subsp. villosa, native to the Central Coast of California.</title>
        <authorList>
            <person name="Guilliams M."/>
            <person name="Hasenstab-Lehman K."/>
            <person name="Meyer R."/>
            <person name="Mcevoy S."/>
        </authorList>
    </citation>
    <scope>NUCLEOTIDE SEQUENCE [LARGE SCALE GENOMIC DNA]</scope>
    <source>
        <tissue evidence="16">Leaf</tissue>
    </source>
</reference>
<dbReference type="PROSITE" id="PS50011">
    <property type="entry name" value="PROTEIN_KINASE_DOM"/>
    <property type="match status" value="1"/>
</dbReference>
<evidence type="ECO:0000313" key="16">
    <source>
        <dbReference type="EMBL" id="KAK9059278.1"/>
    </source>
</evidence>
<dbReference type="SUPFAM" id="SSF56112">
    <property type="entry name" value="Protein kinase-like (PK-like)"/>
    <property type="match status" value="1"/>
</dbReference>
<dbReference type="SMART" id="SM00220">
    <property type="entry name" value="S_TKc"/>
    <property type="match status" value="1"/>
</dbReference>
<name>A0AAP0GQG5_9ASTR</name>
<dbReference type="Gene3D" id="3.30.310.80">
    <property type="entry name" value="Kinase associated domain 1, KA1"/>
    <property type="match status" value="1"/>
</dbReference>
<evidence type="ECO:0000256" key="9">
    <source>
        <dbReference type="ARBA" id="ARBA00023211"/>
    </source>
</evidence>
<feature type="domain" description="Protein kinase" evidence="14">
    <location>
        <begin position="23"/>
        <end position="277"/>
    </location>
</feature>
<dbReference type="PROSITE" id="PS00108">
    <property type="entry name" value="PROTEIN_KINASE_ST"/>
    <property type="match status" value="1"/>
</dbReference>
<protein>
    <recommendedName>
        <fullName evidence="3">non-specific serine/threonine protein kinase</fullName>
        <ecNumber evidence="3">2.7.11.1</ecNumber>
    </recommendedName>
</protein>